<evidence type="ECO:0000313" key="7">
    <source>
        <dbReference type="EMBL" id="VFR00955.1"/>
    </source>
</evidence>
<dbReference type="Pfam" id="PF14215">
    <property type="entry name" value="bHLH-MYC_N"/>
    <property type="match status" value="1"/>
</dbReference>
<keyword evidence="4" id="KW-0539">Nucleus</keyword>
<dbReference type="InterPro" id="IPR043561">
    <property type="entry name" value="LHW-like"/>
</dbReference>
<evidence type="ECO:0000256" key="5">
    <source>
        <dbReference type="SAM" id="MobiDB-lite"/>
    </source>
</evidence>
<gene>
    <name evidence="7" type="ORF">CCAM_LOCUS42730</name>
</gene>
<sequence length="572" mass="63703">MSKAKSETVTKAMLKNLCYANGWSYAVFWGFNLQNPLLLTLRDAYYDEQIGGLIDDMRLQVHILGSGLVGQVAFTKKHKWVTSDPNSAWESRHGLADIYELLQEDSEFSGKFSCGIKTIAVVSVEPFGVIQFGSMEKLPERMEFIFETKKLFQDMDVESFLPEISLSSSENGETLDPLESLPCPDFADLLEFDCQFQKYSAEASLVCDIPLPFSPPAVGPSNYRAVDESSDDMSCATSVILAPHLSEQTDLLNVCNSFCQTEKNLNALSVDNEVFSCTSQHSIGSENWASNSLFSKLGLDQFLNDSRRSSFGSYSCNDQLFAESKRRTRSGSPLVSSKNQESPTKPIKKKAKRGTRPVPKDRVRTYERLAELRTLVPNGEKMSIDRLLNQTIKHLLFLQSVTRRAEGLRKANEKKGLKETGFNSNGSGVTWACEIENQTMVCPLKVEELCTPGQMLIEILCQEQGFFLEIVEVVRGFGLNIVEGSMERRACNKIWAHFVVEAENQIVTRHQIFSSLLQLLELGGPSEELCVNAEVGDGVIRNSPLNNNCSHSPAIPFPIGIPARIPCTNLLQ</sequence>
<evidence type="ECO:0000259" key="6">
    <source>
        <dbReference type="PROSITE" id="PS50888"/>
    </source>
</evidence>
<evidence type="ECO:0000256" key="3">
    <source>
        <dbReference type="ARBA" id="ARBA00023163"/>
    </source>
</evidence>
<keyword evidence="2" id="KW-0805">Transcription regulation</keyword>
<dbReference type="EMBL" id="OOIL02006718">
    <property type="protein sequence ID" value="VFR00955.1"/>
    <property type="molecule type" value="Genomic_DNA"/>
</dbReference>
<organism evidence="7 8">
    <name type="scientific">Cuscuta campestris</name>
    <dbReference type="NCBI Taxonomy" id="132261"/>
    <lineage>
        <taxon>Eukaryota</taxon>
        <taxon>Viridiplantae</taxon>
        <taxon>Streptophyta</taxon>
        <taxon>Embryophyta</taxon>
        <taxon>Tracheophyta</taxon>
        <taxon>Spermatophyta</taxon>
        <taxon>Magnoliopsida</taxon>
        <taxon>eudicotyledons</taxon>
        <taxon>Gunneridae</taxon>
        <taxon>Pentapetalae</taxon>
        <taxon>asterids</taxon>
        <taxon>lamiids</taxon>
        <taxon>Solanales</taxon>
        <taxon>Convolvulaceae</taxon>
        <taxon>Cuscuteae</taxon>
        <taxon>Cuscuta</taxon>
        <taxon>Cuscuta subgen. Grammica</taxon>
        <taxon>Cuscuta sect. Cleistogrammica</taxon>
    </lineage>
</organism>
<dbReference type="OrthoDB" id="1883654at2759"/>
<evidence type="ECO:0000256" key="2">
    <source>
        <dbReference type="ARBA" id="ARBA00023015"/>
    </source>
</evidence>
<dbReference type="GO" id="GO:0005634">
    <property type="term" value="C:nucleus"/>
    <property type="evidence" value="ECO:0007669"/>
    <property type="project" value="UniProtKB-SubCell"/>
</dbReference>
<proteinExistence type="predicted"/>
<evidence type="ECO:0000313" key="8">
    <source>
        <dbReference type="Proteomes" id="UP000595140"/>
    </source>
</evidence>
<name>A0A484NME5_9ASTE</name>
<comment type="subcellular location">
    <subcellularLocation>
        <location evidence="1">Nucleus</location>
    </subcellularLocation>
</comment>
<protein>
    <recommendedName>
        <fullName evidence="6">BHLH domain-containing protein</fullName>
    </recommendedName>
</protein>
<evidence type="ECO:0000256" key="4">
    <source>
        <dbReference type="ARBA" id="ARBA00023242"/>
    </source>
</evidence>
<keyword evidence="8" id="KW-1185">Reference proteome</keyword>
<reference evidence="7 8" key="1">
    <citation type="submission" date="2018-04" db="EMBL/GenBank/DDBJ databases">
        <authorList>
            <person name="Vogel A."/>
        </authorList>
    </citation>
    <scope>NUCLEOTIDE SEQUENCE [LARGE SCALE GENOMIC DNA]</scope>
</reference>
<dbReference type="Proteomes" id="UP000595140">
    <property type="component" value="Unassembled WGS sequence"/>
</dbReference>
<dbReference type="GO" id="GO:0003700">
    <property type="term" value="F:DNA-binding transcription factor activity"/>
    <property type="evidence" value="ECO:0007669"/>
    <property type="project" value="InterPro"/>
</dbReference>
<feature type="domain" description="BHLH" evidence="6">
    <location>
        <begin position="349"/>
        <end position="398"/>
    </location>
</feature>
<dbReference type="Pfam" id="PF23176">
    <property type="entry name" value="bHLH_LHW"/>
    <property type="match status" value="1"/>
</dbReference>
<dbReference type="InterPro" id="IPR011598">
    <property type="entry name" value="bHLH_dom"/>
</dbReference>
<dbReference type="PANTHER" id="PTHR46196">
    <property type="entry name" value="TRANSCRIPTION FACTOR BHLH155-LIKE ISOFORM X1-RELATED"/>
    <property type="match status" value="1"/>
</dbReference>
<dbReference type="GO" id="GO:0046983">
    <property type="term" value="F:protein dimerization activity"/>
    <property type="evidence" value="ECO:0007669"/>
    <property type="project" value="InterPro"/>
</dbReference>
<feature type="compositionally biased region" description="Basic residues" evidence="5">
    <location>
        <begin position="346"/>
        <end position="355"/>
    </location>
</feature>
<keyword evidence="3" id="KW-0804">Transcription</keyword>
<accession>A0A484NME5</accession>
<feature type="compositionally biased region" description="Polar residues" evidence="5">
    <location>
        <begin position="330"/>
        <end position="343"/>
    </location>
</feature>
<dbReference type="PANTHER" id="PTHR46196:SF2">
    <property type="entry name" value="TRANSCRIPTION FACTOR BHLH157"/>
    <property type="match status" value="1"/>
</dbReference>
<evidence type="ECO:0000256" key="1">
    <source>
        <dbReference type="ARBA" id="ARBA00004123"/>
    </source>
</evidence>
<dbReference type="AlphaFoldDB" id="A0A484NME5"/>
<feature type="region of interest" description="Disordered" evidence="5">
    <location>
        <begin position="324"/>
        <end position="361"/>
    </location>
</feature>
<dbReference type="InterPro" id="IPR025610">
    <property type="entry name" value="MYC/MYB_N"/>
</dbReference>
<dbReference type="PROSITE" id="PS50888">
    <property type="entry name" value="BHLH"/>
    <property type="match status" value="1"/>
</dbReference>